<reference evidence="2" key="1">
    <citation type="submission" date="2018-12" db="EMBL/GenBank/DDBJ databases">
        <title>Tengunoibacter tsumagoiensis gen. nov., sp. nov., Dictyobacter kobayashii sp. nov., D. alpinus sp. nov., and D. joshuensis sp. nov. and description of Dictyobacteraceae fam. nov. within the order Ktedonobacterales isolated from Tengu-no-mugimeshi.</title>
        <authorList>
            <person name="Wang C.M."/>
            <person name="Zheng Y."/>
            <person name="Sakai Y."/>
            <person name="Toyoda A."/>
            <person name="Minakuchi Y."/>
            <person name="Abe K."/>
            <person name="Yokota A."/>
            <person name="Yabe S."/>
        </authorList>
    </citation>
    <scope>NUCLEOTIDE SEQUENCE [LARGE SCALE GENOMIC DNA]</scope>
    <source>
        <strain evidence="2">Uno3</strain>
    </source>
</reference>
<evidence type="ECO:0000313" key="2">
    <source>
        <dbReference type="Proteomes" id="UP000287352"/>
    </source>
</evidence>
<keyword evidence="2" id="KW-1185">Reference proteome</keyword>
<accession>A0A402A7A9</accession>
<comment type="caution">
    <text evidence="1">The sequence shown here is derived from an EMBL/GenBank/DDBJ whole genome shotgun (WGS) entry which is preliminary data.</text>
</comment>
<organism evidence="1 2">
    <name type="scientific">Tengunoibacter tsumagoiensis</name>
    <dbReference type="NCBI Taxonomy" id="2014871"/>
    <lineage>
        <taxon>Bacteria</taxon>
        <taxon>Bacillati</taxon>
        <taxon>Chloroflexota</taxon>
        <taxon>Ktedonobacteria</taxon>
        <taxon>Ktedonobacterales</taxon>
        <taxon>Dictyobacteraceae</taxon>
        <taxon>Tengunoibacter</taxon>
    </lineage>
</organism>
<gene>
    <name evidence="1" type="ORF">KTT_48930</name>
</gene>
<name>A0A402A7A9_9CHLR</name>
<proteinExistence type="predicted"/>
<protein>
    <submittedName>
        <fullName evidence="1">Uncharacterized protein</fullName>
    </submittedName>
</protein>
<sequence>MARREIIIEQRPQRGMIDPTAMRVHRVQVDDQAAIGPWIMTLAARFGYPVKADAFAAHETFW</sequence>
<dbReference type="RefSeq" id="WP_126582550.1">
    <property type="nucleotide sequence ID" value="NZ_BIFR01000002.1"/>
</dbReference>
<dbReference type="Proteomes" id="UP000287352">
    <property type="component" value="Unassembled WGS sequence"/>
</dbReference>
<dbReference type="EMBL" id="BIFR01000002">
    <property type="protein sequence ID" value="GCE15034.1"/>
    <property type="molecule type" value="Genomic_DNA"/>
</dbReference>
<dbReference type="AlphaFoldDB" id="A0A402A7A9"/>
<evidence type="ECO:0000313" key="1">
    <source>
        <dbReference type="EMBL" id="GCE15034.1"/>
    </source>
</evidence>